<dbReference type="RefSeq" id="WP_013181384.1">
    <property type="nucleotide sequence ID" value="NC_014225.1"/>
</dbReference>
<keyword evidence="14" id="KW-1185">Reference proteome</keyword>
<dbReference type="InterPro" id="IPR044861">
    <property type="entry name" value="IPNS-like_FE2OG_OXY"/>
</dbReference>
<evidence type="ECO:0000313" key="14">
    <source>
        <dbReference type="Proteomes" id="UP000001505"/>
    </source>
</evidence>
<keyword evidence="10" id="KW-0560">Oxidoreductase</keyword>
<keyword evidence="10" id="KW-0408">Iron</keyword>
<dbReference type="HOGENOM" id="CLU_688576_0_0_0"/>
<evidence type="ECO:0000256" key="6">
    <source>
        <dbReference type="ARBA" id="ARBA00031011"/>
    </source>
</evidence>
<evidence type="ECO:0000313" key="13">
    <source>
        <dbReference type="EMBL" id="ADI37656.1"/>
    </source>
</evidence>
<dbReference type="STRING" id="716544.wcw_0281"/>
<organism evidence="13 14">
    <name type="scientific">Waddlia chondrophila (strain ATCC VR-1470 / WSU 86-1044)</name>
    <dbReference type="NCBI Taxonomy" id="716544"/>
    <lineage>
        <taxon>Bacteria</taxon>
        <taxon>Pseudomonadati</taxon>
        <taxon>Chlamydiota</taxon>
        <taxon>Chlamydiia</taxon>
        <taxon>Parachlamydiales</taxon>
        <taxon>Waddliaceae</taxon>
        <taxon>Waddlia</taxon>
    </lineage>
</organism>
<evidence type="ECO:0000256" key="4">
    <source>
        <dbReference type="ARBA" id="ARBA00019045"/>
    </source>
</evidence>
<evidence type="ECO:0000256" key="8">
    <source>
        <dbReference type="ARBA" id="ARBA00047725"/>
    </source>
</evidence>
<dbReference type="InterPro" id="IPR005123">
    <property type="entry name" value="Oxoglu/Fe-dep_dioxygenase_dom"/>
</dbReference>
<dbReference type="OrthoDB" id="21825at2"/>
<dbReference type="GO" id="GO:0009693">
    <property type="term" value="P:ethylene biosynthetic process"/>
    <property type="evidence" value="ECO:0007669"/>
    <property type="project" value="UniProtKB-KW"/>
</dbReference>
<dbReference type="AlphaFoldDB" id="D6YU45"/>
<dbReference type="InterPro" id="IPR027443">
    <property type="entry name" value="IPNS-like_sf"/>
</dbReference>
<protein>
    <recommendedName>
        <fullName evidence="4">2-oxoglutarate-dependent ethylene/succinate-forming enzyme</fullName>
        <ecNumber evidence="3">1.13.12.19</ecNumber>
        <ecNumber evidence="2">1.14.20.7</ecNumber>
    </recommendedName>
    <alternativeName>
        <fullName evidence="6">2-oxoglutarate dioxygenase (ethylene-forming)</fullName>
    </alternativeName>
    <alternativeName>
        <fullName evidence="7">2-oxoglutarate/L-arginine monooxygenase/decarboxylase (succinate-forming)</fullName>
    </alternativeName>
</protein>
<dbReference type="Pfam" id="PF03171">
    <property type="entry name" value="2OG-FeII_Oxy"/>
    <property type="match status" value="1"/>
</dbReference>
<dbReference type="Proteomes" id="UP000001505">
    <property type="component" value="Chromosome"/>
</dbReference>
<keyword evidence="10" id="KW-0479">Metal-binding</keyword>
<dbReference type="EC" id="1.14.20.7" evidence="2"/>
<comment type="similarity">
    <text evidence="10">Belongs to the iron/ascorbate-dependent oxidoreductase family.</text>
</comment>
<evidence type="ECO:0000256" key="7">
    <source>
        <dbReference type="ARBA" id="ARBA00031282"/>
    </source>
</evidence>
<evidence type="ECO:0000256" key="3">
    <source>
        <dbReference type="ARBA" id="ARBA00012531"/>
    </source>
</evidence>
<feature type="region of interest" description="Disordered" evidence="11">
    <location>
        <begin position="1"/>
        <end position="21"/>
    </location>
</feature>
<dbReference type="KEGG" id="wch:wcw_0281"/>
<dbReference type="PANTHER" id="PTHR47990">
    <property type="entry name" value="2-OXOGLUTARATE (2OG) AND FE(II)-DEPENDENT OXYGENASE SUPERFAMILY PROTEIN-RELATED"/>
    <property type="match status" value="1"/>
</dbReference>
<comment type="pathway">
    <text evidence="1">Alkene biosynthesis; ethylene biosynthesis via 2-oxoglutarate.</text>
</comment>
<accession>D6YU45</accession>
<evidence type="ECO:0000256" key="1">
    <source>
        <dbReference type="ARBA" id="ARBA00004767"/>
    </source>
</evidence>
<evidence type="ECO:0000256" key="5">
    <source>
        <dbReference type="ARBA" id="ARBA00022666"/>
    </source>
</evidence>
<dbReference type="eggNOG" id="COG3491">
    <property type="taxonomic scope" value="Bacteria"/>
</dbReference>
<evidence type="ECO:0000256" key="10">
    <source>
        <dbReference type="RuleBase" id="RU003682"/>
    </source>
</evidence>
<dbReference type="PROSITE" id="PS51471">
    <property type="entry name" value="FE2OG_OXY"/>
    <property type="match status" value="1"/>
</dbReference>
<evidence type="ECO:0000256" key="9">
    <source>
        <dbReference type="ARBA" id="ARBA00049359"/>
    </source>
</evidence>
<dbReference type="Gene3D" id="2.60.120.330">
    <property type="entry name" value="B-lactam Antibiotic, Isopenicillin N Synthase, Chain"/>
    <property type="match status" value="1"/>
</dbReference>
<dbReference type="GO" id="GO:0046872">
    <property type="term" value="F:metal ion binding"/>
    <property type="evidence" value="ECO:0007669"/>
    <property type="project" value="UniProtKB-KW"/>
</dbReference>
<gene>
    <name evidence="13" type="ordered locus">wcw_0281</name>
</gene>
<comment type="catalytic activity">
    <reaction evidence="9">
        <text>L-arginine + 2-oxoglutarate + O2 = guanidine + L-glutamate 5-semialdehyde + succinate + CO2</text>
        <dbReference type="Rhea" id="RHEA:31535"/>
        <dbReference type="ChEBI" id="CHEBI:15379"/>
        <dbReference type="ChEBI" id="CHEBI:16526"/>
        <dbReference type="ChEBI" id="CHEBI:16810"/>
        <dbReference type="ChEBI" id="CHEBI:30031"/>
        <dbReference type="ChEBI" id="CHEBI:30087"/>
        <dbReference type="ChEBI" id="CHEBI:32682"/>
        <dbReference type="ChEBI" id="CHEBI:58066"/>
        <dbReference type="EC" id="1.14.20.7"/>
    </reaction>
</comment>
<dbReference type="GO" id="GO:0102276">
    <property type="term" value="F:2-oxoglutarate oxygenase/decarboxylase (ethylene-forming) activity"/>
    <property type="evidence" value="ECO:0007669"/>
    <property type="project" value="UniProtKB-EC"/>
</dbReference>
<comment type="catalytic activity">
    <reaction evidence="8">
        <text>2-oxoglutarate + O2 + 2 H(+) = ethene + 3 CO2 + H2O</text>
        <dbReference type="Rhea" id="RHEA:31523"/>
        <dbReference type="ChEBI" id="CHEBI:15377"/>
        <dbReference type="ChEBI" id="CHEBI:15378"/>
        <dbReference type="ChEBI" id="CHEBI:15379"/>
        <dbReference type="ChEBI" id="CHEBI:16526"/>
        <dbReference type="ChEBI" id="CHEBI:16810"/>
        <dbReference type="ChEBI" id="CHEBI:18153"/>
        <dbReference type="EC" id="1.13.12.19"/>
    </reaction>
</comment>
<sequence length="371" mass="42512">MNNYHTPGGGPPPGPNSYKKGLGFIRNSIQRAIHDPIFEMVKIMPKFSRIVAPQTRKIPENATIPLINLDHLSELKGEARKQLVKQYGDGLRQEGFVGIHAQQLNHLIEQVYREMKEYYHQTFDQKILDWQGYLGMQGYFHQGLEFAPNAKQADIKESYYVPLGHDRWPARTSPSFARTISDYQSYMFEYTKSLMKVLYEYLGRSHAEVDQSLSPRDSLLRLTHYPTLKPTDHAEALWAAPHKDSNALTIMPPGSIPGLEVLTPQGNWKPIIVPHGYIIVSIGMQTEHKTAGLIKARVHRVINPGGRLTLAERYSTSFYGHYFPDHSLKPFDQCLEVVTHEMPPNRKASFLKQYPDIPAKEINKELYDTFR</sequence>
<evidence type="ECO:0000256" key="2">
    <source>
        <dbReference type="ARBA" id="ARBA00012293"/>
    </source>
</evidence>
<evidence type="ECO:0000259" key="12">
    <source>
        <dbReference type="PROSITE" id="PS51471"/>
    </source>
</evidence>
<reference evidence="13 14" key="1">
    <citation type="journal article" date="2010" name="PLoS ONE">
        <title>The Waddlia genome: a window into chlamydial biology.</title>
        <authorList>
            <person name="Bertelli C."/>
            <person name="Collyn F."/>
            <person name="Croxatto A."/>
            <person name="Ruckert C."/>
            <person name="Polkinghorne A."/>
            <person name="Kebbi-Beghdadi C."/>
            <person name="Goesmann A."/>
            <person name="Vaughan L."/>
            <person name="Greub G."/>
        </authorList>
    </citation>
    <scope>NUCLEOTIDE SEQUENCE [LARGE SCALE GENOMIC DNA]</scope>
    <source>
        <strain evidence="14">ATCC VR-1470 / WSU 86-1044</strain>
    </source>
</reference>
<name>D6YU45_WADCW</name>
<dbReference type="InterPro" id="IPR050231">
    <property type="entry name" value="Iron_ascorbate_oxido_reductase"/>
</dbReference>
<dbReference type="SUPFAM" id="SSF51197">
    <property type="entry name" value="Clavaminate synthase-like"/>
    <property type="match status" value="1"/>
</dbReference>
<feature type="domain" description="Fe2OG dioxygenase" evidence="12">
    <location>
        <begin position="215"/>
        <end position="322"/>
    </location>
</feature>
<dbReference type="EC" id="1.13.12.19" evidence="3"/>
<proteinExistence type="inferred from homology"/>
<dbReference type="EMBL" id="CP001928">
    <property type="protein sequence ID" value="ADI37656.1"/>
    <property type="molecule type" value="Genomic_DNA"/>
</dbReference>
<evidence type="ECO:0000256" key="11">
    <source>
        <dbReference type="SAM" id="MobiDB-lite"/>
    </source>
</evidence>
<keyword evidence="5" id="KW-0266">Ethylene biosynthesis</keyword>